<keyword evidence="1" id="KW-0521">NADP</keyword>
<dbReference type="OrthoDB" id="419598at2759"/>
<keyword evidence="2" id="KW-0560">Oxidoreductase</keyword>
<keyword evidence="5" id="KW-1185">Reference proteome</keyword>
<dbReference type="Pfam" id="PF05368">
    <property type="entry name" value="NmrA"/>
    <property type="match status" value="1"/>
</dbReference>
<evidence type="ECO:0000256" key="1">
    <source>
        <dbReference type="ARBA" id="ARBA00022857"/>
    </source>
</evidence>
<evidence type="ECO:0000313" key="5">
    <source>
        <dbReference type="Proteomes" id="UP001152607"/>
    </source>
</evidence>
<dbReference type="InterPro" id="IPR036291">
    <property type="entry name" value="NAD(P)-bd_dom_sf"/>
</dbReference>
<dbReference type="InterPro" id="IPR051609">
    <property type="entry name" value="NmrA/Isoflavone_reductase-like"/>
</dbReference>
<dbReference type="SUPFAM" id="SSF51735">
    <property type="entry name" value="NAD(P)-binding Rossmann-fold domains"/>
    <property type="match status" value="1"/>
</dbReference>
<dbReference type="PANTHER" id="PTHR47706">
    <property type="entry name" value="NMRA-LIKE FAMILY PROTEIN"/>
    <property type="match status" value="1"/>
</dbReference>
<accession>A0A9W4UCL4</accession>
<dbReference type="GO" id="GO:0016491">
    <property type="term" value="F:oxidoreductase activity"/>
    <property type="evidence" value="ECO:0007669"/>
    <property type="project" value="UniProtKB-KW"/>
</dbReference>
<gene>
    <name evidence="4" type="ORF">PDIGIT_LOCUS6784</name>
</gene>
<sequence length="279" mass="30888">MAQKVLIIGGTGLTGKEIVKALVKDKDIEITCLTRPPTPKNPTSPFLTSLQIPLLPLDLSTTTPLSTLTTALSPFPTIISCLGFSSHVTELRLIDALAGLPLTRFIPCSWATPCPSGDIMLLRDEKQRVFERVWQYKIPYTIVDVGFWYQISLPRVASGKLDGLIVLDAGDKFGDGKAENLLIDKRDIGGFVGEIVKDAGTVGKWVVCWGERIDQEGVFRVVGEESGEVVEVRDVSFLFPFILLFFTGKFDRVVGCVREAEWREKKLTHAFHPRSPTKV</sequence>
<dbReference type="Gene3D" id="3.40.50.720">
    <property type="entry name" value="NAD(P)-binding Rossmann-like Domain"/>
    <property type="match status" value="1"/>
</dbReference>
<dbReference type="Proteomes" id="UP001152607">
    <property type="component" value="Unassembled WGS sequence"/>
</dbReference>
<evidence type="ECO:0000259" key="3">
    <source>
        <dbReference type="Pfam" id="PF05368"/>
    </source>
</evidence>
<dbReference type="EMBL" id="CAOQHR010000004">
    <property type="protein sequence ID" value="CAI6333736.1"/>
    <property type="molecule type" value="Genomic_DNA"/>
</dbReference>
<organism evidence="4 5">
    <name type="scientific">Periconia digitata</name>
    <dbReference type="NCBI Taxonomy" id="1303443"/>
    <lineage>
        <taxon>Eukaryota</taxon>
        <taxon>Fungi</taxon>
        <taxon>Dikarya</taxon>
        <taxon>Ascomycota</taxon>
        <taxon>Pezizomycotina</taxon>
        <taxon>Dothideomycetes</taxon>
        <taxon>Pleosporomycetidae</taxon>
        <taxon>Pleosporales</taxon>
        <taxon>Massarineae</taxon>
        <taxon>Periconiaceae</taxon>
        <taxon>Periconia</taxon>
    </lineage>
</organism>
<proteinExistence type="predicted"/>
<name>A0A9W4UCL4_9PLEO</name>
<reference evidence="4" key="1">
    <citation type="submission" date="2023-01" db="EMBL/GenBank/DDBJ databases">
        <authorList>
            <person name="Van Ghelder C."/>
            <person name="Rancurel C."/>
        </authorList>
    </citation>
    <scope>NUCLEOTIDE SEQUENCE</scope>
    <source>
        <strain evidence="4">CNCM I-4278</strain>
    </source>
</reference>
<dbReference type="Gene3D" id="3.90.25.10">
    <property type="entry name" value="UDP-galactose 4-epimerase, domain 1"/>
    <property type="match status" value="1"/>
</dbReference>
<evidence type="ECO:0000256" key="2">
    <source>
        <dbReference type="ARBA" id="ARBA00023002"/>
    </source>
</evidence>
<protein>
    <recommendedName>
        <fullName evidence="3">NmrA-like domain-containing protein</fullName>
    </recommendedName>
</protein>
<comment type="caution">
    <text evidence="4">The sequence shown here is derived from an EMBL/GenBank/DDBJ whole genome shotgun (WGS) entry which is preliminary data.</text>
</comment>
<dbReference type="InterPro" id="IPR008030">
    <property type="entry name" value="NmrA-like"/>
</dbReference>
<evidence type="ECO:0000313" key="4">
    <source>
        <dbReference type="EMBL" id="CAI6333736.1"/>
    </source>
</evidence>
<dbReference type="PANTHER" id="PTHR47706:SF6">
    <property type="entry name" value="NMRA-LIKE FAMILY PROTEIN (AFU_ORTHOLOGUE AFUA_6G00280)"/>
    <property type="match status" value="1"/>
</dbReference>
<dbReference type="AlphaFoldDB" id="A0A9W4UCL4"/>
<feature type="domain" description="NmrA-like" evidence="3">
    <location>
        <begin position="2"/>
        <end position="206"/>
    </location>
</feature>